<keyword evidence="1" id="KW-0472">Membrane</keyword>
<feature type="transmembrane region" description="Helical" evidence="1">
    <location>
        <begin position="175"/>
        <end position="195"/>
    </location>
</feature>
<feature type="transmembrane region" description="Helical" evidence="1">
    <location>
        <begin position="92"/>
        <end position="115"/>
    </location>
</feature>
<dbReference type="InterPro" id="IPR043128">
    <property type="entry name" value="Rev_trsase/Diguanyl_cyclase"/>
</dbReference>
<keyword evidence="1" id="KW-1133">Transmembrane helix</keyword>
<feature type="domain" description="GGDEF" evidence="3">
    <location>
        <begin position="242"/>
        <end position="370"/>
    </location>
</feature>
<dbReference type="PANTHER" id="PTHR44757:SF2">
    <property type="entry name" value="BIOFILM ARCHITECTURE MAINTENANCE PROTEIN MBAA"/>
    <property type="match status" value="1"/>
</dbReference>
<dbReference type="NCBIfam" id="TIGR00254">
    <property type="entry name" value="GGDEF"/>
    <property type="match status" value="1"/>
</dbReference>
<dbReference type="Pfam" id="PF00990">
    <property type="entry name" value="GGDEF"/>
    <property type="match status" value="1"/>
</dbReference>
<dbReference type="EMBL" id="BPRE01000007">
    <property type="protein sequence ID" value="GJE75992.1"/>
    <property type="molecule type" value="Genomic_DNA"/>
</dbReference>
<dbReference type="Proteomes" id="UP001055093">
    <property type="component" value="Unassembled WGS sequence"/>
</dbReference>
<organism evidence="4 5">
    <name type="scientific">Methylorubrum suomiense</name>
    <dbReference type="NCBI Taxonomy" id="144191"/>
    <lineage>
        <taxon>Bacteria</taxon>
        <taxon>Pseudomonadati</taxon>
        <taxon>Pseudomonadota</taxon>
        <taxon>Alphaproteobacteria</taxon>
        <taxon>Hyphomicrobiales</taxon>
        <taxon>Methylobacteriaceae</taxon>
        <taxon>Methylorubrum</taxon>
    </lineage>
</organism>
<dbReference type="InterPro" id="IPR000160">
    <property type="entry name" value="GGDEF_dom"/>
</dbReference>
<evidence type="ECO:0000259" key="3">
    <source>
        <dbReference type="PROSITE" id="PS50887"/>
    </source>
</evidence>
<dbReference type="SMART" id="SM00267">
    <property type="entry name" value="GGDEF"/>
    <property type="match status" value="1"/>
</dbReference>
<sequence>MTIPGLRHLLGLYDIRENDPVLAEAQFRAFARQVLILYAVLSFNLAGLAYAHYGQAPFWSIVGPPAVLITVIVISAAVWLHMARRPPQGEDAFVSLRIVNFFAFLLALSIAIWATTLFGRGNPANDIHILFFLGITVMFCMQCLSQLRSASYILATVALPYCVYYVAIGEPLVKMTVVNYVVVLLGSLVMHQFAYRDFCDLVSLTEENGRLAHTDPLTGLPNRRSFVARLEETVETALAKGGRFGVGVIDLDGFKPVNDSLGHGAGDAVLREVARRLESVGLGWPARLGGDEFGLIVEGGIDLDEIGRRICADLGRPYHLREGQAQIGASIGFAVFPDAATRVETLVDRADFALYHAKARRRGSSTCFAPEHEAELRRHADVEQALRRADLAAEFHLLYQPIIDVADGRVEAYEALARWNSPTLGSVSPADFIPVAERSGLIRDLTRILLTKALDTMRGWPVERRLSFNLSAHDIAGPEGVDALTTLVVASEIDPSRIVFEVTESGLMRDLVDARRALTSLKALGVRIALDDFGTGYSSLSYLQRLPVDRLKIDRSFISRCTEDETSLNIIRSILDLCRHLALDCVVEGIETVEQKRLLRSVGCRSMQGYLFQRPMPAEAIAAFDAASGPGMIKHQGREGQPAAA</sequence>
<dbReference type="InterPro" id="IPR052155">
    <property type="entry name" value="Biofilm_reg_signaling"/>
</dbReference>
<dbReference type="SMART" id="SM00052">
    <property type="entry name" value="EAL"/>
    <property type="match status" value="1"/>
</dbReference>
<evidence type="ECO:0000256" key="1">
    <source>
        <dbReference type="SAM" id="Phobius"/>
    </source>
</evidence>
<dbReference type="CDD" id="cd01949">
    <property type="entry name" value="GGDEF"/>
    <property type="match status" value="1"/>
</dbReference>
<dbReference type="InterPro" id="IPR035919">
    <property type="entry name" value="EAL_sf"/>
</dbReference>
<comment type="caution">
    <text evidence="4">The sequence shown here is derived from an EMBL/GenBank/DDBJ whole genome shotgun (WGS) entry which is preliminary data.</text>
</comment>
<dbReference type="PROSITE" id="PS50887">
    <property type="entry name" value="GGDEF"/>
    <property type="match status" value="1"/>
</dbReference>
<dbReference type="SUPFAM" id="SSF55073">
    <property type="entry name" value="Nucleotide cyclase"/>
    <property type="match status" value="1"/>
</dbReference>
<feature type="transmembrane region" description="Helical" evidence="1">
    <location>
        <begin position="35"/>
        <end position="53"/>
    </location>
</feature>
<protein>
    <recommendedName>
        <fullName evidence="6">Diguanylate cyclase/phosphodiesterase</fullName>
    </recommendedName>
</protein>
<gene>
    <name evidence="4" type="ORF">BGCPKDLD_2583</name>
</gene>
<keyword evidence="5" id="KW-1185">Reference proteome</keyword>
<dbReference type="PROSITE" id="PS50883">
    <property type="entry name" value="EAL"/>
    <property type="match status" value="1"/>
</dbReference>
<feature type="transmembrane region" description="Helical" evidence="1">
    <location>
        <begin position="151"/>
        <end position="169"/>
    </location>
</feature>
<dbReference type="SUPFAM" id="SSF141868">
    <property type="entry name" value="EAL domain-like"/>
    <property type="match status" value="1"/>
</dbReference>
<reference evidence="4" key="1">
    <citation type="journal article" date="2021" name="Front. Microbiol.">
        <title>Comprehensive Comparative Genomics and Phenotyping of Methylobacterium Species.</title>
        <authorList>
            <person name="Alessa O."/>
            <person name="Ogura Y."/>
            <person name="Fujitani Y."/>
            <person name="Takami H."/>
            <person name="Hayashi T."/>
            <person name="Sahin N."/>
            <person name="Tani A."/>
        </authorList>
    </citation>
    <scope>NUCLEOTIDE SEQUENCE</scope>
    <source>
        <strain evidence="4">DSM 14458</strain>
    </source>
</reference>
<dbReference type="Pfam" id="PF00563">
    <property type="entry name" value="EAL"/>
    <property type="match status" value="1"/>
</dbReference>
<dbReference type="RefSeq" id="WP_238308081.1">
    <property type="nucleotide sequence ID" value="NZ_BPRE01000007.1"/>
</dbReference>
<dbReference type="Gene3D" id="3.20.20.450">
    <property type="entry name" value="EAL domain"/>
    <property type="match status" value="1"/>
</dbReference>
<dbReference type="InterPro" id="IPR001633">
    <property type="entry name" value="EAL_dom"/>
</dbReference>
<dbReference type="CDD" id="cd01948">
    <property type="entry name" value="EAL"/>
    <property type="match status" value="1"/>
</dbReference>
<evidence type="ECO:0000313" key="5">
    <source>
        <dbReference type="Proteomes" id="UP001055093"/>
    </source>
</evidence>
<proteinExistence type="predicted"/>
<name>A0ABQ4UY36_9HYPH</name>
<dbReference type="Gene3D" id="3.30.70.270">
    <property type="match status" value="1"/>
</dbReference>
<accession>A0ABQ4UY36</accession>
<evidence type="ECO:0000313" key="4">
    <source>
        <dbReference type="EMBL" id="GJE75992.1"/>
    </source>
</evidence>
<feature type="domain" description="EAL" evidence="2">
    <location>
        <begin position="379"/>
        <end position="629"/>
    </location>
</feature>
<reference evidence="4" key="2">
    <citation type="submission" date="2021-08" db="EMBL/GenBank/DDBJ databases">
        <authorList>
            <person name="Tani A."/>
            <person name="Ola A."/>
            <person name="Ogura Y."/>
            <person name="Katsura K."/>
            <person name="Hayashi T."/>
        </authorList>
    </citation>
    <scope>NUCLEOTIDE SEQUENCE</scope>
    <source>
        <strain evidence="4">DSM 14458</strain>
    </source>
</reference>
<evidence type="ECO:0000259" key="2">
    <source>
        <dbReference type="PROSITE" id="PS50883"/>
    </source>
</evidence>
<feature type="transmembrane region" description="Helical" evidence="1">
    <location>
        <begin position="59"/>
        <end position="80"/>
    </location>
</feature>
<dbReference type="InterPro" id="IPR029787">
    <property type="entry name" value="Nucleotide_cyclase"/>
</dbReference>
<dbReference type="PANTHER" id="PTHR44757">
    <property type="entry name" value="DIGUANYLATE CYCLASE DGCP"/>
    <property type="match status" value="1"/>
</dbReference>
<evidence type="ECO:0008006" key="6">
    <source>
        <dbReference type="Google" id="ProtNLM"/>
    </source>
</evidence>
<keyword evidence="1" id="KW-0812">Transmembrane</keyword>